<gene>
    <name evidence="1" type="ORF">P154DRAFT_577109</name>
</gene>
<organism evidence="1 2">
    <name type="scientific">Amniculicola lignicola CBS 123094</name>
    <dbReference type="NCBI Taxonomy" id="1392246"/>
    <lineage>
        <taxon>Eukaryota</taxon>
        <taxon>Fungi</taxon>
        <taxon>Dikarya</taxon>
        <taxon>Ascomycota</taxon>
        <taxon>Pezizomycotina</taxon>
        <taxon>Dothideomycetes</taxon>
        <taxon>Pleosporomycetidae</taxon>
        <taxon>Pleosporales</taxon>
        <taxon>Amniculicolaceae</taxon>
        <taxon>Amniculicola</taxon>
    </lineage>
</organism>
<dbReference type="AlphaFoldDB" id="A0A6A5WP59"/>
<keyword evidence="2" id="KW-1185">Reference proteome</keyword>
<dbReference type="Proteomes" id="UP000799779">
    <property type="component" value="Unassembled WGS sequence"/>
</dbReference>
<reference evidence="1" key="1">
    <citation type="journal article" date="2020" name="Stud. Mycol.">
        <title>101 Dothideomycetes genomes: a test case for predicting lifestyles and emergence of pathogens.</title>
        <authorList>
            <person name="Haridas S."/>
            <person name="Albert R."/>
            <person name="Binder M."/>
            <person name="Bloem J."/>
            <person name="Labutti K."/>
            <person name="Salamov A."/>
            <person name="Andreopoulos B."/>
            <person name="Baker S."/>
            <person name="Barry K."/>
            <person name="Bills G."/>
            <person name="Bluhm B."/>
            <person name="Cannon C."/>
            <person name="Castanera R."/>
            <person name="Culley D."/>
            <person name="Daum C."/>
            <person name="Ezra D."/>
            <person name="Gonzalez J."/>
            <person name="Henrissat B."/>
            <person name="Kuo A."/>
            <person name="Liang C."/>
            <person name="Lipzen A."/>
            <person name="Lutzoni F."/>
            <person name="Magnuson J."/>
            <person name="Mondo S."/>
            <person name="Nolan M."/>
            <person name="Ohm R."/>
            <person name="Pangilinan J."/>
            <person name="Park H.-J."/>
            <person name="Ramirez L."/>
            <person name="Alfaro M."/>
            <person name="Sun H."/>
            <person name="Tritt A."/>
            <person name="Yoshinaga Y."/>
            <person name="Zwiers L.-H."/>
            <person name="Turgeon B."/>
            <person name="Goodwin S."/>
            <person name="Spatafora J."/>
            <person name="Crous P."/>
            <person name="Grigoriev I."/>
        </authorList>
    </citation>
    <scope>NUCLEOTIDE SEQUENCE</scope>
    <source>
        <strain evidence="1">CBS 123094</strain>
    </source>
</reference>
<proteinExistence type="predicted"/>
<name>A0A6A5WP59_9PLEO</name>
<evidence type="ECO:0008006" key="3">
    <source>
        <dbReference type="Google" id="ProtNLM"/>
    </source>
</evidence>
<evidence type="ECO:0000313" key="1">
    <source>
        <dbReference type="EMBL" id="KAF1999396.1"/>
    </source>
</evidence>
<dbReference type="OrthoDB" id="10662281at2759"/>
<dbReference type="EMBL" id="ML977596">
    <property type="protein sequence ID" value="KAF1999396.1"/>
    <property type="molecule type" value="Genomic_DNA"/>
</dbReference>
<sequence length="325" mass="36740">MALYNTTAGAGAALTPRGVRQFKSTPSPLVDHELDSIDYRDDSDTVDDTLTSPGALALQAPSSPLANITLFKVRASEVTVKSAFSYTLTRTNKLRSNLILQKKSMHDYQIVHGQHKWLVPTLLATAYSITMSADFDVSGEKIYTWTNKDLDNPLLMDIVVEYFFYGEYSRDPKYPSLIYAEDPARPLLPRTEPSATAGLHLGVYSIAKTLGCPELAELAFSKLQIELAEKDFNRKDFMELAWPVFQNEPPEMDSKIKVLFGTYVALFDDQWTRSGDQAYFNWVGKTPEFCKYLKQAQYELSMFQERGRNGRKRKLSGGKEVTKEH</sequence>
<protein>
    <recommendedName>
        <fullName evidence="3">BTB domain-containing protein</fullName>
    </recommendedName>
</protein>
<evidence type="ECO:0000313" key="2">
    <source>
        <dbReference type="Proteomes" id="UP000799779"/>
    </source>
</evidence>
<accession>A0A6A5WP59</accession>